<evidence type="ECO:0000256" key="2">
    <source>
        <dbReference type="PROSITE-ProRule" id="PRU00703"/>
    </source>
</evidence>
<gene>
    <name evidence="4" type="ORF">QJ048_01600</name>
</gene>
<evidence type="ECO:0000313" key="5">
    <source>
        <dbReference type="Proteomes" id="UP001226434"/>
    </source>
</evidence>
<reference evidence="4 5" key="1">
    <citation type="submission" date="2023-05" db="EMBL/GenBank/DDBJ databases">
        <title>Genome sequence of Pinibacter sp. MAH-24.</title>
        <authorList>
            <person name="Huq M.A."/>
        </authorList>
    </citation>
    <scope>NUCLEOTIDE SEQUENCE [LARGE SCALE GENOMIC DNA]</scope>
    <source>
        <strain evidence="4 5">MAH-24</strain>
    </source>
</reference>
<evidence type="ECO:0000259" key="3">
    <source>
        <dbReference type="PROSITE" id="PS51371"/>
    </source>
</evidence>
<accession>A0ABT6R795</accession>
<dbReference type="PANTHER" id="PTHR43080:SF2">
    <property type="entry name" value="CBS DOMAIN-CONTAINING PROTEIN"/>
    <property type="match status" value="1"/>
</dbReference>
<keyword evidence="5" id="KW-1185">Reference proteome</keyword>
<dbReference type="InterPro" id="IPR000644">
    <property type="entry name" value="CBS_dom"/>
</dbReference>
<protein>
    <submittedName>
        <fullName evidence="4">CBS domain-containing protein</fullName>
    </submittedName>
</protein>
<evidence type="ECO:0000313" key="4">
    <source>
        <dbReference type="EMBL" id="MDI3318443.1"/>
    </source>
</evidence>
<proteinExistence type="predicted"/>
<dbReference type="SUPFAM" id="SSF54631">
    <property type="entry name" value="CBS-domain pair"/>
    <property type="match status" value="1"/>
</dbReference>
<dbReference type="InterPro" id="IPR051257">
    <property type="entry name" value="Diverse_CBS-Domain"/>
</dbReference>
<organism evidence="4 5">
    <name type="scientific">Pinibacter soli</name>
    <dbReference type="NCBI Taxonomy" id="3044211"/>
    <lineage>
        <taxon>Bacteria</taxon>
        <taxon>Pseudomonadati</taxon>
        <taxon>Bacteroidota</taxon>
        <taxon>Chitinophagia</taxon>
        <taxon>Chitinophagales</taxon>
        <taxon>Chitinophagaceae</taxon>
        <taxon>Pinibacter</taxon>
    </lineage>
</organism>
<dbReference type="PROSITE" id="PS51371">
    <property type="entry name" value="CBS"/>
    <property type="match status" value="1"/>
</dbReference>
<sequence>MLNKELISTSIPVLAPTDSVDKALQLMSDYHLSQLPVIAEDKFVGLIDEEELLNTDTNATVIQLQASFVKLAVQDNKYFFEAVKLSTEYNLCVIPVIEQDLTWVGAINAYDLLKEFARMTGVNDPGGLIVLEIEKQNFSFSEISKLVETNDAQITQMNTYYDSNNSVFLVTIKINKLEISDIIATFQRYEYVVRYYFGEELYENELRNNYDHLMNYLNI</sequence>
<evidence type="ECO:0000256" key="1">
    <source>
        <dbReference type="ARBA" id="ARBA00023122"/>
    </source>
</evidence>
<dbReference type="InterPro" id="IPR046342">
    <property type="entry name" value="CBS_dom_sf"/>
</dbReference>
<dbReference type="Pfam" id="PF00571">
    <property type="entry name" value="CBS"/>
    <property type="match status" value="1"/>
</dbReference>
<feature type="domain" description="CBS" evidence="3">
    <location>
        <begin position="7"/>
        <end position="64"/>
    </location>
</feature>
<comment type="caution">
    <text evidence="4">The sequence shown here is derived from an EMBL/GenBank/DDBJ whole genome shotgun (WGS) entry which is preliminary data.</text>
</comment>
<dbReference type="Proteomes" id="UP001226434">
    <property type="component" value="Unassembled WGS sequence"/>
</dbReference>
<dbReference type="Gene3D" id="3.10.580.10">
    <property type="entry name" value="CBS-domain"/>
    <property type="match status" value="1"/>
</dbReference>
<dbReference type="PANTHER" id="PTHR43080">
    <property type="entry name" value="CBS DOMAIN-CONTAINING PROTEIN CBSX3, MITOCHONDRIAL"/>
    <property type="match status" value="1"/>
</dbReference>
<dbReference type="EMBL" id="JASBRG010000001">
    <property type="protein sequence ID" value="MDI3318443.1"/>
    <property type="molecule type" value="Genomic_DNA"/>
</dbReference>
<name>A0ABT6R795_9BACT</name>
<dbReference type="RefSeq" id="WP_282332577.1">
    <property type="nucleotide sequence ID" value="NZ_JASBRG010000001.1"/>
</dbReference>
<keyword evidence="1 2" id="KW-0129">CBS domain</keyword>